<sequence>MTNYLAHLNQMAKLMQMIDANSNEKAARLNLLAELFNLYYTPLYQEAVSRYPNHPAANERQIENLLVVFTDKNKLPVRHITRTDGPLKKKFLNPGNPHSNH</sequence>
<dbReference type="EMBL" id="DQHO01000018">
    <property type="protein sequence ID" value="HCS93671.1"/>
    <property type="molecule type" value="Genomic_DNA"/>
</dbReference>
<name>A0A3D4S6U2_9ENTE</name>
<dbReference type="STRING" id="1121105.GCA_000421665_00984"/>
<organism evidence="1 2">
    <name type="scientific">Bavariicoccus seileri</name>
    <dbReference type="NCBI Taxonomy" id="549685"/>
    <lineage>
        <taxon>Bacteria</taxon>
        <taxon>Bacillati</taxon>
        <taxon>Bacillota</taxon>
        <taxon>Bacilli</taxon>
        <taxon>Lactobacillales</taxon>
        <taxon>Enterococcaceae</taxon>
        <taxon>Bavariicoccus</taxon>
    </lineage>
</organism>
<accession>A0A3D4S6U2</accession>
<gene>
    <name evidence="1" type="ORF">DIW15_03040</name>
</gene>
<dbReference type="Proteomes" id="UP000262195">
    <property type="component" value="Unassembled WGS sequence"/>
</dbReference>
<protein>
    <submittedName>
        <fullName evidence="1">Uncharacterized protein</fullName>
    </submittedName>
</protein>
<evidence type="ECO:0000313" key="2">
    <source>
        <dbReference type="Proteomes" id="UP000262195"/>
    </source>
</evidence>
<reference evidence="1 2" key="1">
    <citation type="journal article" date="2018" name="Nat. Biotechnol.">
        <title>A standardized bacterial taxonomy based on genome phylogeny substantially revises the tree of life.</title>
        <authorList>
            <person name="Parks D.H."/>
            <person name="Chuvochina M."/>
            <person name="Waite D.W."/>
            <person name="Rinke C."/>
            <person name="Skarshewski A."/>
            <person name="Chaumeil P.A."/>
            <person name="Hugenholtz P."/>
        </authorList>
    </citation>
    <scope>NUCLEOTIDE SEQUENCE [LARGE SCALE GENOMIC DNA]</scope>
    <source>
        <strain evidence="1">UBA11306</strain>
    </source>
</reference>
<comment type="caution">
    <text evidence="1">The sequence shown here is derived from an EMBL/GenBank/DDBJ whole genome shotgun (WGS) entry which is preliminary data.</text>
</comment>
<dbReference type="AlphaFoldDB" id="A0A3D4S6U2"/>
<evidence type="ECO:0000313" key="1">
    <source>
        <dbReference type="EMBL" id="HCS93671.1"/>
    </source>
</evidence>
<proteinExistence type="predicted"/>